<evidence type="ECO:0008006" key="5">
    <source>
        <dbReference type="Google" id="ProtNLM"/>
    </source>
</evidence>
<gene>
    <name evidence="3" type="ORF">GCM10011396_37180</name>
</gene>
<dbReference type="Gene3D" id="1.25.40.10">
    <property type="entry name" value="Tetratricopeptide repeat domain"/>
    <property type="match status" value="3"/>
</dbReference>
<dbReference type="SUPFAM" id="SSF48452">
    <property type="entry name" value="TPR-like"/>
    <property type="match status" value="2"/>
</dbReference>
<keyword evidence="2" id="KW-0732">Signal</keyword>
<reference evidence="3" key="2">
    <citation type="submission" date="2020-09" db="EMBL/GenBank/DDBJ databases">
        <authorList>
            <person name="Sun Q."/>
            <person name="Zhou Y."/>
        </authorList>
    </citation>
    <scope>NUCLEOTIDE SEQUENCE</scope>
    <source>
        <strain evidence="3">CGMCC 1.10998</strain>
    </source>
</reference>
<dbReference type="PANTHER" id="PTHR12558">
    <property type="entry name" value="CELL DIVISION CYCLE 16,23,27"/>
    <property type="match status" value="1"/>
</dbReference>
<dbReference type="EMBL" id="BMED01000004">
    <property type="protein sequence ID" value="GGC86436.1"/>
    <property type="molecule type" value="Genomic_DNA"/>
</dbReference>
<feature type="signal peptide" evidence="2">
    <location>
        <begin position="1"/>
        <end position="22"/>
    </location>
</feature>
<sequence>MTYKLKNLSLLVLLAVSGAGWAGVDNPAATGQAPGFAAPAASNAAAKPKTSPEYDQAVNALRNKDLDQADKLFRQAMLKQPKSPMPVIGLAEVERLKGHDDESLRLLRKAVELAPADARSRVVLGTALYLRGRAPEAEKELLKAAELEPKAQLPLMALADLYFNAMKRPDKAAEYYGRVIKMNPDIAPAQLGQGMAFLAMKDFEHAAPALEKARSLAPTSPQPLMALTQLQVAQGNVKAAIGSLQEAAKLAPLSEDIQLRLGMYYQQEKQWPEAYTAYETALRLNDKLVVAYNNLAWMAADRKERLDDAERWGAKAVQLFPNEASLKDTYAWVKRARGDNKAALALLESITSSGTPAPDYFYHLGVVREESGQKTEAVAAYKRALQISPKFAQADDARQRLAKLE</sequence>
<proteinExistence type="predicted"/>
<feature type="repeat" description="TPR" evidence="1">
    <location>
        <begin position="255"/>
        <end position="288"/>
    </location>
</feature>
<evidence type="ECO:0000256" key="2">
    <source>
        <dbReference type="SAM" id="SignalP"/>
    </source>
</evidence>
<keyword evidence="4" id="KW-1185">Reference proteome</keyword>
<dbReference type="InterPro" id="IPR011990">
    <property type="entry name" value="TPR-like_helical_dom_sf"/>
</dbReference>
<organism evidence="3 4">
    <name type="scientific">Undibacterium terreum</name>
    <dbReference type="NCBI Taxonomy" id="1224302"/>
    <lineage>
        <taxon>Bacteria</taxon>
        <taxon>Pseudomonadati</taxon>
        <taxon>Pseudomonadota</taxon>
        <taxon>Betaproteobacteria</taxon>
        <taxon>Burkholderiales</taxon>
        <taxon>Oxalobacteraceae</taxon>
        <taxon>Undibacterium</taxon>
    </lineage>
</organism>
<accession>A0A916XN63</accession>
<protein>
    <recommendedName>
        <fullName evidence="5">Tetratricopeptide repeat protein</fullName>
    </recommendedName>
</protein>
<name>A0A916XN63_9BURK</name>
<feature type="repeat" description="TPR" evidence="1">
    <location>
        <begin position="358"/>
        <end position="391"/>
    </location>
</feature>
<evidence type="ECO:0000313" key="3">
    <source>
        <dbReference type="EMBL" id="GGC86436.1"/>
    </source>
</evidence>
<dbReference type="Proteomes" id="UP000637423">
    <property type="component" value="Unassembled WGS sequence"/>
</dbReference>
<feature type="repeat" description="TPR" evidence="1">
    <location>
        <begin position="187"/>
        <end position="220"/>
    </location>
</feature>
<keyword evidence="1" id="KW-0802">TPR repeat</keyword>
<evidence type="ECO:0000313" key="4">
    <source>
        <dbReference type="Proteomes" id="UP000637423"/>
    </source>
</evidence>
<evidence type="ECO:0000256" key="1">
    <source>
        <dbReference type="PROSITE-ProRule" id="PRU00339"/>
    </source>
</evidence>
<dbReference type="Pfam" id="PF13432">
    <property type="entry name" value="TPR_16"/>
    <property type="match status" value="4"/>
</dbReference>
<reference evidence="3" key="1">
    <citation type="journal article" date="2014" name="Int. J. Syst. Evol. Microbiol.">
        <title>Complete genome sequence of Corynebacterium casei LMG S-19264T (=DSM 44701T), isolated from a smear-ripened cheese.</title>
        <authorList>
            <consortium name="US DOE Joint Genome Institute (JGI-PGF)"/>
            <person name="Walter F."/>
            <person name="Albersmeier A."/>
            <person name="Kalinowski J."/>
            <person name="Ruckert C."/>
        </authorList>
    </citation>
    <scope>NUCLEOTIDE SEQUENCE</scope>
    <source>
        <strain evidence="3">CGMCC 1.10998</strain>
    </source>
</reference>
<dbReference type="AlphaFoldDB" id="A0A916XN63"/>
<comment type="caution">
    <text evidence="3">The sequence shown here is derived from an EMBL/GenBank/DDBJ whole genome shotgun (WGS) entry which is preliminary data.</text>
</comment>
<dbReference type="PANTHER" id="PTHR12558:SF13">
    <property type="entry name" value="CELL DIVISION CYCLE PROTEIN 27 HOMOLOG"/>
    <property type="match status" value="1"/>
</dbReference>
<dbReference type="SMART" id="SM00028">
    <property type="entry name" value="TPR"/>
    <property type="match status" value="9"/>
</dbReference>
<dbReference type="PROSITE" id="PS50005">
    <property type="entry name" value="TPR"/>
    <property type="match status" value="3"/>
</dbReference>
<feature type="chain" id="PRO_5037550573" description="Tetratricopeptide repeat protein" evidence="2">
    <location>
        <begin position="23"/>
        <end position="405"/>
    </location>
</feature>
<dbReference type="InterPro" id="IPR019734">
    <property type="entry name" value="TPR_rpt"/>
</dbReference>
<dbReference type="RefSeq" id="WP_188567630.1">
    <property type="nucleotide sequence ID" value="NZ_BMED01000004.1"/>
</dbReference>